<evidence type="ECO:0008006" key="3">
    <source>
        <dbReference type="Google" id="ProtNLM"/>
    </source>
</evidence>
<accession>A0AAE1XI63</accession>
<dbReference type="Proteomes" id="UP001293254">
    <property type="component" value="Unassembled WGS sequence"/>
</dbReference>
<organism evidence="1 2">
    <name type="scientific">Sesamum alatum</name>
    <dbReference type="NCBI Taxonomy" id="300844"/>
    <lineage>
        <taxon>Eukaryota</taxon>
        <taxon>Viridiplantae</taxon>
        <taxon>Streptophyta</taxon>
        <taxon>Embryophyta</taxon>
        <taxon>Tracheophyta</taxon>
        <taxon>Spermatophyta</taxon>
        <taxon>Magnoliopsida</taxon>
        <taxon>eudicotyledons</taxon>
        <taxon>Gunneridae</taxon>
        <taxon>Pentapetalae</taxon>
        <taxon>asterids</taxon>
        <taxon>lamiids</taxon>
        <taxon>Lamiales</taxon>
        <taxon>Pedaliaceae</taxon>
        <taxon>Sesamum</taxon>
    </lineage>
</organism>
<dbReference type="AlphaFoldDB" id="A0AAE1XI63"/>
<reference evidence="1" key="2">
    <citation type="journal article" date="2024" name="Plant">
        <title>Genomic evolution and insights into agronomic trait innovations of Sesamum species.</title>
        <authorList>
            <person name="Miao H."/>
            <person name="Wang L."/>
            <person name="Qu L."/>
            <person name="Liu H."/>
            <person name="Sun Y."/>
            <person name="Le M."/>
            <person name="Wang Q."/>
            <person name="Wei S."/>
            <person name="Zheng Y."/>
            <person name="Lin W."/>
            <person name="Duan Y."/>
            <person name="Cao H."/>
            <person name="Xiong S."/>
            <person name="Wang X."/>
            <person name="Wei L."/>
            <person name="Li C."/>
            <person name="Ma Q."/>
            <person name="Ju M."/>
            <person name="Zhao R."/>
            <person name="Li G."/>
            <person name="Mu C."/>
            <person name="Tian Q."/>
            <person name="Mei H."/>
            <person name="Zhang T."/>
            <person name="Gao T."/>
            <person name="Zhang H."/>
        </authorList>
    </citation>
    <scope>NUCLEOTIDE SEQUENCE</scope>
    <source>
        <strain evidence="1">3651</strain>
    </source>
</reference>
<reference evidence="1" key="1">
    <citation type="submission" date="2020-06" db="EMBL/GenBank/DDBJ databases">
        <authorList>
            <person name="Li T."/>
            <person name="Hu X."/>
            <person name="Zhang T."/>
            <person name="Song X."/>
            <person name="Zhang H."/>
            <person name="Dai N."/>
            <person name="Sheng W."/>
            <person name="Hou X."/>
            <person name="Wei L."/>
        </authorList>
    </citation>
    <scope>NUCLEOTIDE SEQUENCE</scope>
    <source>
        <strain evidence="1">3651</strain>
        <tissue evidence="1">Leaf</tissue>
    </source>
</reference>
<keyword evidence="2" id="KW-1185">Reference proteome</keyword>
<protein>
    <recommendedName>
        <fullName evidence="3">Reverse transcriptase zinc-binding domain-containing protein</fullName>
    </recommendedName>
</protein>
<comment type="caution">
    <text evidence="1">The sequence shown here is derived from an EMBL/GenBank/DDBJ whole genome shotgun (WGS) entry which is preliminary data.</text>
</comment>
<evidence type="ECO:0000313" key="1">
    <source>
        <dbReference type="EMBL" id="KAK4412410.1"/>
    </source>
</evidence>
<evidence type="ECO:0000313" key="2">
    <source>
        <dbReference type="Proteomes" id="UP001293254"/>
    </source>
</evidence>
<dbReference type="EMBL" id="JACGWO010000013">
    <property type="protein sequence ID" value="KAK4412410.1"/>
    <property type="molecule type" value="Genomic_DNA"/>
</dbReference>
<sequence length="220" mass="24628">MNGTGKPRAQGGPVQLRRINRYHSIRPLAQGSRGEVHERRGGMQALTCQTCSRLGNNDGARENRLGTWGENNEPLHLNDPRPTTMAETLEQNSGATFTEIGGESSGLLHADRITWNDELIHEEFFAIDAKEILKVPVTRGGVENALIWHYESKGHFTVSNTYNLALRLLDPAGMFGEGRSLRADGNGWTYLWKTRVPPKTQLFAWMACMDTIPVTSNLWR</sequence>
<name>A0AAE1XI63_9LAMI</name>
<proteinExistence type="predicted"/>
<gene>
    <name evidence="1" type="ORF">Salat_2888000</name>
</gene>